<keyword evidence="5" id="KW-0879">Wnt signaling pathway</keyword>
<dbReference type="STRING" id="471704.A0A195DD70"/>
<dbReference type="InterPro" id="IPR026694">
    <property type="entry name" value="CUSTOS"/>
</dbReference>
<protein>
    <recommendedName>
        <fullName evidence="3">Protein CUSTOS</fullName>
    </recommendedName>
</protein>
<comment type="subcellular location">
    <subcellularLocation>
        <location evidence="1">Nucleus envelope</location>
    </subcellularLocation>
</comment>
<keyword evidence="9" id="KW-1185">Reference proteome</keyword>
<reference evidence="8 9" key="1">
    <citation type="submission" date="2015-09" db="EMBL/GenBank/DDBJ databases">
        <title>Trachymyrmex cornetzi WGS genome.</title>
        <authorList>
            <person name="Nygaard S."/>
            <person name="Hu H."/>
            <person name="Boomsma J."/>
            <person name="Zhang G."/>
        </authorList>
    </citation>
    <scope>NUCLEOTIDE SEQUENCE [LARGE SCALE GENOMIC DNA]</scope>
    <source>
        <strain evidence="8">Tcor2-1</strain>
        <tissue evidence="8">Whole body</tissue>
    </source>
</reference>
<dbReference type="PANTHER" id="PTHR14482">
    <property type="entry name" value="CHROMOSOME 12 ORF 43 HOMOLOG"/>
    <property type="match status" value="1"/>
</dbReference>
<dbReference type="GO" id="GO:0016055">
    <property type="term" value="P:Wnt signaling pathway"/>
    <property type="evidence" value="ECO:0007669"/>
    <property type="project" value="UniProtKB-KW"/>
</dbReference>
<name>A0A195DD70_9HYME</name>
<accession>A0A195DD70</accession>
<keyword evidence="7" id="KW-0812">Transmembrane</keyword>
<keyword evidence="6" id="KW-0539">Nucleus</keyword>
<feature type="transmembrane region" description="Helical" evidence="7">
    <location>
        <begin position="192"/>
        <end position="208"/>
    </location>
</feature>
<evidence type="ECO:0000256" key="4">
    <source>
        <dbReference type="ARBA" id="ARBA00022473"/>
    </source>
</evidence>
<evidence type="ECO:0000313" key="8">
    <source>
        <dbReference type="EMBL" id="KYN10384.1"/>
    </source>
</evidence>
<dbReference type="PANTHER" id="PTHR14482:SF0">
    <property type="entry name" value="PROTEIN CUSTOS"/>
    <property type="match status" value="1"/>
</dbReference>
<comment type="similarity">
    <text evidence="2">Belongs to the CUSTOS family.</text>
</comment>
<sequence>MKKISKQVDSSSSEDEKLANILKEAIDQQFLNNNLYSIEKAKTIPQPVLKEAKTNKLEGSYFLKISSKQTDEFTNFGVTATFQSFIAKKLDEILERTIEMESNEISNYCAEQKQRKDKSYGIKLLSTSKNLLTIAKIKEECMEHKKKSKRNRRTVEDDKISSKFREAVIDPEYILNKLDLKAWVNKRPESEFKYKRFLFVFVCIYILYKDKVISYNLLIIESFLTNNFYFYNFLIFIKLFLMGYMLSFSSLVKIFFRTFCIVFHKIFQIYYINFIIFQTF</sequence>
<evidence type="ECO:0000256" key="1">
    <source>
        <dbReference type="ARBA" id="ARBA00004259"/>
    </source>
</evidence>
<dbReference type="GO" id="GO:0005635">
    <property type="term" value="C:nuclear envelope"/>
    <property type="evidence" value="ECO:0007669"/>
    <property type="project" value="UniProtKB-SubCell"/>
</dbReference>
<evidence type="ECO:0000256" key="3">
    <source>
        <dbReference type="ARBA" id="ARBA00013465"/>
    </source>
</evidence>
<organism evidence="8 9">
    <name type="scientific">Trachymyrmex cornetzi</name>
    <dbReference type="NCBI Taxonomy" id="471704"/>
    <lineage>
        <taxon>Eukaryota</taxon>
        <taxon>Metazoa</taxon>
        <taxon>Ecdysozoa</taxon>
        <taxon>Arthropoda</taxon>
        <taxon>Hexapoda</taxon>
        <taxon>Insecta</taxon>
        <taxon>Pterygota</taxon>
        <taxon>Neoptera</taxon>
        <taxon>Endopterygota</taxon>
        <taxon>Hymenoptera</taxon>
        <taxon>Apocrita</taxon>
        <taxon>Aculeata</taxon>
        <taxon>Formicoidea</taxon>
        <taxon>Formicidae</taxon>
        <taxon>Myrmicinae</taxon>
        <taxon>Trachymyrmex</taxon>
    </lineage>
</organism>
<evidence type="ECO:0000256" key="2">
    <source>
        <dbReference type="ARBA" id="ARBA00008632"/>
    </source>
</evidence>
<dbReference type="Proteomes" id="UP000078492">
    <property type="component" value="Unassembled WGS sequence"/>
</dbReference>
<keyword evidence="7" id="KW-0472">Membrane</keyword>
<evidence type="ECO:0000256" key="6">
    <source>
        <dbReference type="ARBA" id="ARBA00023242"/>
    </source>
</evidence>
<evidence type="ECO:0000256" key="7">
    <source>
        <dbReference type="SAM" id="Phobius"/>
    </source>
</evidence>
<evidence type="ECO:0000313" key="9">
    <source>
        <dbReference type="Proteomes" id="UP000078492"/>
    </source>
</evidence>
<gene>
    <name evidence="8" type="ORF">ALC57_17572</name>
</gene>
<evidence type="ECO:0000256" key="5">
    <source>
        <dbReference type="ARBA" id="ARBA00022687"/>
    </source>
</evidence>
<feature type="transmembrane region" description="Helical" evidence="7">
    <location>
        <begin position="254"/>
        <end position="277"/>
    </location>
</feature>
<proteinExistence type="inferred from homology"/>
<feature type="transmembrane region" description="Helical" evidence="7">
    <location>
        <begin position="228"/>
        <end position="247"/>
    </location>
</feature>
<keyword evidence="7" id="KW-1133">Transmembrane helix</keyword>
<keyword evidence="4" id="KW-0217">Developmental protein</keyword>
<dbReference type="EMBL" id="KQ981010">
    <property type="protein sequence ID" value="KYN10384.1"/>
    <property type="molecule type" value="Genomic_DNA"/>
</dbReference>
<dbReference type="AlphaFoldDB" id="A0A195DD70"/>